<name>A0ABM1RBE1_CAMSA</name>
<proteinExistence type="predicted"/>
<feature type="non-terminal residue" evidence="2">
    <location>
        <position position="1"/>
    </location>
</feature>
<evidence type="ECO:0000313" key="1">
    <source>
        <dbReference type="Proteomes" id="UP000694864"/>
    </source>
</evidence>
<dbReference type="Proteomes" id="UP000694864">
    <property type="component" value="Chromosome 19"/>
</dbReference>
<reference evidence="1" key="1">
    <citation type="journal article" date="2014" name="Nat. Commun.">
        <title>The emerging biofuel crop Camelina sativa retains a highly undifferentiated hexaploid genome structure.</title>
        <authorList>
            <person name="Kagale S."/>
            <person name="Koh C."/>
            <person name="Nixon J."/>
            <person name="Bollina V."/>
            <person name="Clarke W.E."/>
            <person name="Tuteja R."/>
            <person name="Spillane C."/>
            <person name="Robinson S.J."/>
            <person name="Links M.G."/>
            <person name="Clarke C."/>
            <person name="Higgins E.E."/>
            <person name="Huebert T."/>
            <person name="Sharpe A.G."/>
            <person name="Parkin I.A."/>
        </authorList>
    </citation>
    <scope>NUCLEOTIDE SEQUENCE [LARGE SCALE GENOMIC DNA]</scope>
    <source>
        <strain evidence="1">cv. DH55</strain>
    </source>
</reference>
<organism evidence="1 2">
    <name type="scientific">Camelina sativa</name>
    <name type="common">False flax</name>
    <name type="synonym">Myagrum sativum</name>
    <dbReference type="NCBI Taxonomy" id="90675"/>
    <lineage>
        <taxon>Eukaryota</taxon>
        <taxon>Viridiplantae</taxon>
        <taxon>Streptophyta</taxon>
        <taxon>Embryophyta</taxon>
        <taxon>Tracheophyta</taxon>
        <taxon>Spermatophyta</taxon>
        <taxon>Magnoliopsida</taxon>
        <taxon>eudicotyledons</taxon>
        <taxon>Gunneridae</taxon>
        <taxon>Pentapetalae</taxon>
        <taxon>rosids</taxon>
        <taxon>malvids</taxon>
        <taxon>Brassicales</taxon>
        <taxon>Brassicaceae</taxon>
        <taxon>Camelineae</taxon>
        <taxon>Camelina</taxon>
    </lineage>
</organism>
<keyword evidence="1" id="KW-1185">Reference proteome</keyword>
<accession>A0ABM1RBE1</accession>
<protein>
    <submittedName>
        <fullName evidence="2">Uncharacterized protein LOC109130768</fullName>
    </submittedName>
</protein>
<dbReference type="RefSeq" id="XP_019096329.1">
    <property type="nucleotide sequence ID" value="XM_019240784.1"/>
</dbReference>
<gene>
    <name evidence="2" type="primary">LOC109130768</name>
</gene>
<sequence length="44" mass="5334">FVVEWKQGSRERQVGEKMREALEVNLRDKERERVSICSAKNKKW</sequence>
<dbReference type="GeneID" id="109130768"/>
<reference evidence="2" key="2">
    <citation type="submission" date="2025-08" db="UniProtKB">
        <authorList>
            <consortium name="RefSeq"/>
        </authorList>
    </citation>
    <scope>IDENTIFICATION</scope>
    <source>
        <tissue evidence="2">Leaf</tissue>
    </source>
</reference>
<evidence type="ECO:0000313" key="2">
    <source>
        <dbReference type="RefSeq" id="XP_019096329.1"/>
    </source>
</evidence>